<reference evidence="3" key="1">
    <citation type="submission" date="2024-07" db="EMBL/GenBank/DDBJ databases">
        <title>Two chromosome-level genome assemblies of Korean endemic species Abeliophyllum distichum and Forsythia ovata (Oleaceae).</title>
        <authorList>
            <person name="Jang H."/>
        </authorList>
    </citation>
    <scope>NUCLEOTIDE SEQUENCE [LARGE SCALE GENOMIC DNA]</scope>
</reference>
<protein>
    <submittedName>
        <fullName evidence="2">Uncharacterized protein</fullName>
    </submittedName>
</protein>
<name>A0ABD1Q4K2_9LAMI</name>
<accession>A0ABD1Q4K2</accession>
<dbReference type="AlphaFoldDB" id="A0ABD1Q4K2"/>
<keyword evidence="3" id="KW-1185">Reference proteome</keyword>
<evidence type="ECO:0000313" key="2">
    <source>
        <dbReference type="EMBL" id="KAL2471091.1"/>
    </source>
</evidence>
<organism evidence="2 3">
    <name type="scientific">Abeliophyllum distichum</name>
    <dbReference type="NCBI Taxonomy" id="126358"/>
    <lineage>
        <taxon>Eukaryota</taxon>
        <taxon>Viridiplantae</taxon>
        <taxon>Streptophyta</taxon>
        <taxon>Embryophyta</taxon>
        <taxon>Tracheophyta</taxon>
        <taxon>Spermatophyta</taxon>
        <taxon>Magnoliopsida</taxon>
        <taxon>eudicotyledons</taxon>
        <taxon>Gunneridae</taxon>
        <taxon>Pentapetalae</taxon>
        <taxon>asterids</taxon>
        <taxon>lamiids</taxon>
        <taxon>Lamiales</taxon>
        <taxon>Oleaceae</taxon>
        <taxon>Forsythieae</taxon>
        <taxon>Abeliophyllum</taxon>
    </lineage>
</organism>
<feature type="region of interest" description="Disordered" evidence="1">
    <location>
        <begin position="1"/>
        <end position="24"/>
    </location>
</feature>
<feature type="compositionally biased region" description="Acidic residues" evidence="1">
    <location>
        <begin position="8"/>
        <end position="24"/>
    </location>
</feature>
<dbReference type="Proteomes" id="UP001604336">
    <property type="component" value="Unassembled WGS sequence"/>
</dbReference>
<gene>
    <name evidence="2" type="ORF">Adt_39227</name>
</gene>
<sequence>MILRDNGEAETEDDSDSVSDEIPELEDIGIEYPVDGEILFVRHALHAQIKVEDLEKQFDLDVWLHMRMEGDLYPFDAGSDSRSNPFDEGWDDAIQASHRPLLH</sequence>
<proteinExistence type="predicted"/>
<evidence type="ECO:0000256" key="1">
    <source>
        <dbReference type="SAM" id="MobiDB-lite"/>
    </source>
</evidence>
<evidence type="ECO:0000313" key="3">
    <source>
        <dbReference type="Proteomes" id="UP001604336"/>
    </source>
</evidence>
<comment type="caution">
    <text evidence="2">The sequence shown here is derived from an EMBL/GenBank/DDBJ whole genome shotgun (WGS) entry which is preliminary data.</text>
</comment>
<dbReference type="EMBL" id="JBFOLK010000012">
    <property type="protein sequence ID" value="KAL2471091.1"/>
    <property type="molecule type" value="Genomic_DNA"/>
</dbReference>